<sequence length="105" mass="12088">MDLRTKFIAQLDLSPIGGTSHMINTLLIIQMLVAKLKLSEASQDIIRKASGQQRKSCSVVTKKIAEKQKEYVTRRRIKPFHVISKPLKSETHISDRLWLCDWLND</sequence>
<accession>A0A816QK32</accession>
<reference evidence="1" key="1">
    <citation type="submission" date="2021-02" db="EMBL/GenBank/DDBJ databases">
        <authorList>
            <person name="Nowell W R."/>
        </authorList>
    </citation>
    <scope>NUCLEOTIDE SEQUENCE</scope>
</reference>
<dbReference type="EMBL" id="CAJNRE010006997">
    <property type="protein sequence ID" value="CAF2061395.1"/>
    <property type="molecule type" value="Genomic_DNA"/>
</dbReference>
<gene>
    <name evidence="1" type="ORF">MBJ925_LOCUS14997</name>
</gene>
<evidence type="ECO:0000313" key="1">
    <source>
        <dbReference type="EMBL" id="CAF2061395.1"/>
    </source>
</evidence>
<dbReference type="Proteomes" id="UP000663824">
    <property type="component" value="Unassembled WGS sequence"/>
</dbReference>
<name>A0A816QK32_9BILA</name>
<protein>
    <submittedName>
        <fullName evidence="1">Uncharacterized protein</fullName>
    </submittedName>
</protein>
<organism evidence="1 2">
    <name type="scientific">Rotaria magnacalcarata</name>
    <dbReference type="NCBI Taxonomy" id="392030"/>
    <lineage>
        <taxon>Eukaryota</taxon>
        <taxon>Metazoa</taxon>
        <taxon>Spiralia</taxon>
        <taxon>Gnathifera</taxon>
        <taxon>Rotifera</taxon>
        <taxon>Eurotatoria</taxon>
        <taxon>Bdelloidea</taxon>
        <taxon>Philodinida</taxon>
        <taxon>Philodinidae</taxon>
        <taxon>Rotaria</taxon>
    </lineage>
</organism>
<proteinExistence type="predicted"/>
<dbReference type="AlphaFoldDB" id="A0A816QK32"/>
<evidence type="ECO:0000313" key="2">
    <source>
        <dbReference type="Proteomes" id="UP000663824"/>
    </source>
</evidence>
<comment type="caution">
    <text evidence="1">The sequence shown here is derived from an EMBL/GenBank/DDBJ whole genome shotgun (WGS) entry which is preliminary data.</text>
</comment>